<organism evidence="1 2">
    <name type="scientific">Halpernia frigidisoli</name>
    <dbReference type="NCBI Taxonomy" id="1125876"/>
    <lineage>
        <taxon>Bacteria</taxon>
        <taxon>Pseudomonadati</taxon>
        <taxon>Bacteroidota</taxon>
        <taxon>Flavobacteriia</taxon>
        <taxon>Flavobacteriales</taxon>
        <taxon>Weeksellaceae</taxon>
        <taxon>Chryseobacterium group</taxon>
        <taxon>Halpernia</taxon>
    </lineage>
</organism>
<proteinExistence type="predicted"/>
<gene>
    <name evidence="1" type="ORF">SAMN05443292_0153</name>
</gene>
<dbReference type="OrthoDB" id="1249982at2"/>
<sequence>MIDKNFYLENLSAFDILIEDEDRQQAESLIFRVYSMLQRDKIWMNDVAGKDEIFEDDIEFIEQIDQELKELDEQYDFRFDDFYKLVQQKLKEKQSYLDVNSESSDIIIQNNDILVETEENFLEELDDELETEDEDDYFDEEEESEFSDISDEELDLVTDFILESAKTRFNYSDFLESLLPMDKDFVNNDIILAIIAEKAFGVETTEIAENILFACEEAVYEMDEEDLEKIIDKKSKELGAELLAFKIASDSLQQGANPVNVVQQISQLLRSK</sequence>
<dbReference type="Proteomes" id="UP000198931">
    <property type="component" value="Unassembled WGS sequence"/>
</dbReference>
<dbReference type="EMBL" id="FOQT01000001">
    <property type="protein sequence ID" value="SFH79504.1"/>
    <property type="molecule type" value="Genomic_DNA"/>
</dbReference>
<keyword evidence="2" id="KW-1185">Reference proteome</keyword>
<name>A0A1I3CYB4_9FLAO</name>
<evidence type="ECO:0000313" key="2">
    <source>
        <dbReference type="Proteomes" id="UP000198931"/>
    </source>
</evidence>
<reference evidence="1 2" key="1">
    <citation type="submission" date="2016-10" db="EMBL/GenBank/DDBJ databases">
        <authorList>
            <person name="de Groot N.N."/>
        </authorList>
    </citation>
    <scope>NUCLEOTIDE SEQUENCE [LARGE SCALE GENOMIC DNA]</scope>
    <source>
        <strain evidence="1 2">DSM 26000</strain>
    </source>
</reference>
<accession>A0A1I3CYB4</accession>
<dbReference type="RefSeq" id="WP_090078276.1">
    <property type="nucleotide sequence ID" value="NZ_FOQT01000001.1"/>
</dbReference>
<protein>
    <submittedName>
        <fullName evidence="1">Uncharacterized protein</fullName>
    </submittedName>
</protein>
<evidence type="ECO:0000313" key="1">
    <source>
        <dbReference type="EMBL" id="SFH79504.1"/>
    </source>
</evidence>
<dbReference type="AlphaFoldDB" id="A0A1I3CYB4"/>